<evidence type="ECO:0000313" key="6">
    <source>
        <dbReference type="Proteomes" id="UP000001357"/>
    </source>
</evidence>
<feature type="domain" description="Globin" evidence="4">
    <location>
        <begin position="658"/>
        <end position="881"/>
    </location>
</feature>
<dbReference type="PANTHER" id="PTHR46298">
    <property type="entry name" value="ANDROGLOBIN"/>
    <property type="match status" value="1"/>
</dbReference>
<comment type="caution">
    <text evidence="1">Lacks conserved residue(s) required for the propagation of feature annotation.</text>
</comment>
<dbReference type="RefSeq" id="XP_001744431.1">
    <property type="nucleotide sequence ID" value="XM_001744379.1"/>
</dbReference>
<evidence type="ECO:0000259" key="4">
    <source>
        <dbReference type="PROSITE" id="PS52042"/>
    </source>
</evidence>
<organism evidence="5 6">
    <name type="scientific">Monosiga brevicollis</name>
    <name type="common">Choanoflagellate</name>
    <dbReference type="NCBI Taxonomy" id="81824"/>
    <lineage>
        <taxon>Eukaryota</taxon>
        <taxon>Choanoflagellata</taxon>
        <taxon>Craspedida</taxon>
        <taxon>Salpingoecidae</taxon>
        <taxon>Monosiga</taxon>
    </lineage>
</organism>
<evidence type="ECO:0000313" key="5">
    <source>
        <dbReference type="EMBL" id="EDQ90380.1"/>
    </source>
</evidence>
<gene>
    <name evidence="5" type="ORF">MONBRDRAFT_31789</name>
</gene>
<sequence length="1376" mass="151570">MSSKKNKRPKSSSVAPDSSSDRKTSVFPIFSHADIQQERFNDLQAKGKDKGTWPFVDSEGDNILPPTLLPRVHEKKRVAELVATPDTNAHLCIVASRRFEPVEREVNLSSDERVYLKKRKLKVAPKLERPPSDSTCHHERPWQLIYPHIGGNKFEVNTGSKYVVRLYVMGAWRKIVIDDMIPITAEGTWLLPQSSLPGEIWPALVSKAICKVLSYSYTTPSEQQSEFGDADIWSLLTGWMPAERRPTVGSGQPKFLQWLNMQRPALLTILADDVVPDSPEDVFEEPVAERTSPVGPLPAPPATEAREPRRGRNSSLGAPSLRGSRLPSAKGGSRVSTPVRGERDGSASAPQRTEPRGTSAPPEPAVVQGSKAPTLAPTNRRQIVAHILHPQPADKRGSSVEVDLLGCAPISAQHACVDEDEYMAPENWIVVFASPSYTWTGALAASADAGWSPRVQAALGVTRERLLAEQAARATPRPDGFSHPLLPQFMFASDFFNLATRVLVYEKPAICTKSVLLQQYKGHASVIRSVDNADPEARTDFEDMDVRADRPFYFHCDSREAVTLFMVVAGSAAAPAIQLAERPTSGTENASTSLQPDYRVAHPVAFSLLPFTPYRNTVDVQALVTVRTATQAGVKLQLPPGRHLCRIILPRLAATTAVFYSDKTISILPETDALALYEKPCTRLQHAAVNVVEVLDTFLEHKPDSAMADHRMMFVQAVLRPKMRHMQEKFGCSLVHVDLAIQSLLWTLEEALGDKWAGCKEGWEGAVRIFGSMLFSSFRSKGLVDRLSPARRHTPNVIVRDDTSSLADTSVSSGTAPEFCQDEAARLIQCVYRSYRARIKLCAALDNEHKQALAAVHATWQALKTNSLEFGITLIRRFEELAPDVSRSLPFYHEETEYAMNKTLTGEVEEDHSNDFVVVHHQCFTVSIPTKVALLGHIAHLERHKLPMHGWPSLVCVLVDHEKHRTLEMEGGRLVTMLQPSEAGYSLLVGVNARGVTGAVSWRLRALSSAELPLDVAATAALRDVRENGPFLTSDPQLCQLLVTFQSREQWFAMDAFVPASSRARLVVEWRALSGAVLATMSDDDTACTRVVTVASLLPTADVQEPKAGVAESRPASSRPLPTKPLTVALILRSPGLLDNATVADERVSSKRSAKSSSRKNAAGPQWQLHFASTENIQFKTDTRQNEAIRHVLLGWETAAPGRQKLAQEAYAALETTVDPNILAQLTPQRADVTKPVIGDKDLLERDLAKAKMCKEHQARQSALDAGLITERSNRDASKEHIVLDFAAMRDTNRQALVQASSILSLHKQRIEARRKAEAEALAAQQPASEPDAAATKDSKCVFVSPPQTHDLTSSSDPFWWLTMALPVFCRKKKGK</sequence>
<evidence type="ECO:0000256" key="2">
    <source>
        <dbReference type="SAM" id="MobiDB-lite"/>
    </source>
</evidence>
<dbReference type="EMBL" id="CH991547">
    <property type="protein sequence ID" value="EDQ90380.1"/>
    <property type="molecule type" value="Genomic_DNA"/>
</dbReference>
<dbReference type="PANTHER" id="PTHR46298:SF1">
    <property type="entry name" value="ANDROGLOBIN"/>
    <property type="match status" value="1"/>
</dbReference>
<dbReference type="Pfam" id="PF00648">
    <property type="entry name" value="Peptidase_C2"/>
    <property type="match status" value="1"/>
</dbReference>
<feature type="region of interest" description="Disordered" evidence="2">
    <location>
        <begin position="1143"/>
        <end position="1167"/>
    </location>
</feature>
<dbReference type="KEGG" id="mbr:MONBRDRAFT_31789"/>
<dbReference type="GeneID" id="5889874"/>
<evidence type="ECO:0000259" key="3">
    <source>
        <dbReference type="PROSITE" id="PS50203"/>
    </source>
</evidence>
<dbReference type="eggNOG" id="KOG0045">
    <property type="taxonomic scope" value="Eukaryota"/>
</dbReference>
<feature type="region of interest" description="Disordered" evidence="2">
    <location>
        <begin position="1"/>
        <end position="28"/>
    </location>
</feature>
<dbReference type="STRING" id="81824.A9UVD6"/>
<keyword evidence="6" id="KW-1185">Reference proteome</keyword>
<evidence type="ECO:0000256" key="1">
    <source>
        <dbReference type="PROSITE-ProRule" id="PRU00239"/>
    </source>
</evidence>
<dbReference type="GO" id="GO:0004198">
    <property type="term" value="F:calcium-dependent cysteine-type endopeptidase activity"/>
    <property type="evidence" value="ECO:0007669"/>
    <property type="project" value="InterPro"/>
</dbReference>
<dbReference type="InterPro" id="IPR038765">
    <property type="entry name" value="Papain-like_cys_pep_sf"/>
</dbReference>
<dbReference type="PROSITE" id="PS52042">
    <property type="entry name" value="GLOBIN_CP_ADGB"/>
    <property type="match status" value="1"/>
</dbReference>
<dbReference type="Proteomes" id="UP000001357">
    <property type="component" value="Unassembled WGS sequence"/>
</dbReference>
<protein>
    <submittedName>
        <fullName evidence="5">CaLPain family member</fullName>
    </submittedName>
</protein>
<dbReference type="OMA" id="STCHHER"/>
<dbReference type="PROSITE" id="PS50203">
    <property type="entry name" value="CALPAIN_CAT"/>
    <property type="match status" value="1"/>
</dbReference>
<dbReference type="GO" id="GO:0006508">
    <property type="term" value="P:proteolysis"/>
    <property type="evidence" value="ECO:0007669"/>
    <property type="project" value="InterPro"/>
</dbReference>
<proteinExistence type="predicted"/>
<accession>A9UVD6</accession>
<dbReference type="GO" id="GO:0097227">
    <property type="term" value="C:sperm annulus"/>
    <property type="evidence" value="ECO:0000318"/>
    <property type="project" value="GO_Central"/>
</dbReference>
<dbReference type="InterPro" id="IPR057249">
    <property type="entry name" value="Globin_CP_ADGB"/>
</dbReference>
<dbReference type="InterPro" id="IPR053033">
    <property type="entry name" value="Androglobin-like"/>
</dbReference>
<dbReference type="InParanoid" id="A9UVD6"/>
<feature type="compositionally biased region" description="Basic residues" evidence="2">
    <location>
        <begin position="1"/>
        <end position="10"/>
    </location>
</feature>
<reference evidence="5 6" key="1">
    <citation type="journal article" date="2008" name="Nature">
        <title>The genome of the choanoflagellate Monosiga brevicollis and the origin of metazoans.</title>
        <authorList>
            <consortium name="JGI Sequencing"/>
            <person name="King N."/>
            <person name="Westbrook M.J."/>
            <person name="Young S.L."/>
            <person name="Kuo A."/>
            <person name="Abedin M."/>
            <person name="Chapman J."/>
            <person name="Fairclough S."/>
            <person name="Hellsten U."/>
            <person name="Isogai Y."/>
            <person name="Letunic I."/>
            <person name="Marr M."/>
            <person name="Pincus D."/>
            <person name="Putnam N."/>
            <person name="Rokas A."/>
            <person name="Wright K.J."/>
            <person name="Zuzow R."/>
            <person name="Dirks W."/>
            <person name="Good M."/>
            <person name="Goodstein D."/>
            <person name="Lemons D."/>
            <person name="Li W."/>
            <person name="Lyons J.B."/>
            <person name="Morris A."/>
            <person name="Nichols S."/>
            <person name="Richter D.J."/>
            <person name="Salamov A."/>
            <person name="Bork P."/>
            <person name="Lim W.A."/>
            <person name="Manning G."/>
            <person name="Miller W.T."/>
            <person name="McGinnis W."/>
            <person name="Shapiro H."/>
            <person name="Tjian R."/>
            <person name="Grigoriev I.V."/>
            <person name="Rokhsar D."/>
        </authorList>
    </citation>
    <scope>NUCLEOTIDE SEQUENCE [LARGE SCALE GENOMIC DNA]</scope>
    <source>
        <strain evidence="6">MX1 / ATCC 50154</strain>
    </source>
</reference>
<feature type="domain" description="Calpain catalytic" evidence="3">
    <location>
        <begin position="145"/>
        <end position="212"/>
    </location>
</feature>
<feature type="region of interest" description="Disordered" evidence="2">
    <location>
        <begin position="282"/>
        <end position="373"/>
    </location>
</feature>
<dbReference type="InterPro" id="IPR001300">
    <property type="entry name" value="Peptidase_C2_calpain_cat"/>
</dbReference>
<name>A9UVD6_MONBE</name>
<dbReference type="SUPFAM" id="SSF54001">
    <property type="entry name" value="Cysteine proteinases"/>
    <property type="match status" value="1"/>
</dbReference>
<dbReference type="GO" id="GO:0097225">
    <property type="term" value="C:sperm midpiece"/>
    <property type="evidence" value="ECO:0000318"/>
    <property type="project" value="GO_Central"/>
</dbReference>
<dbReference type="MEROPS" id="C02.972"/>